<accession>A0A1N6JJM7</accession>
<protein>
    <submittedName>
        <fullName evidence="2">Uncharacterized protein</fullName>
    </submittedName>
</protein>
<evidence type="ECO:0000313" key="2">
    <source>
        <dbReference type="EMBL" id="SIO44578.1"/>
    </source>
</evidence>
<keyword evidence="1" id="KW-0812">Transmembrane</keyword>
<gene>
    <name evidence="2" type="ORF">SAMN05444168_4545</name>
</gene>
<organism evidence="2 3">
    <name type="scientific">Paraburkholderia phenazinium</name>
    <dbReference type="NCBI Taxonomy" id="60549"/>
    <lineage>
        <taxon>Bacteria</taxon>
        <taxon>Pseudomonadati</taxon>
        <taxon>Pseudomonadota</taxon>
        <taxon>Betaproteobacteria</taxon>
        <taxon>Burkholderiales</taxon>
        <taxon>Burkholderiaceae</taxon>
        <taxon>Paraburkholderia</taxon>
    </lineage>
</organism>
<evidence type="ECO:0000313" key="3">
    <source>
        <dbReference type="Proteomes" id="UP000184693"/>
    </source>
</evidence>
<name>A0A1N6JJM7_9BURK</name>
<proteinExistence type="predicted"/>
<evidence type="ECO:0000256" key="1">
    <source>
        <dbReference type="SAM" id="Phobius"/>
    </source>
</evidence>
<dbReference type="EMBL" id="FSRM01000002">
    <property type="protein sequence ID" value="SIO44578.1"/>
    <property type="molecule type" value="Genomic_DNA"/>
</dbReference>
<reference evidence="2 3" key="1">
    <citation type="submission" date="2016-11" db="EMBL/GenBank/DDBJ databases">
        <authorList>
            <person name="Jaros S."/>
            <person name="Januszkiewicz K."/>
            <person name="Wedrychowicz H."/>
        </authorList>
    </citation>
    <scope>NUCLEOTIDE SEQUENCE [LARGE SCALE GENOMIC DNA]</scope>
    <source>
        <strain evidence="2 3">GAS86</strain>
    </source>
</reference>
<keyword evidence="1" id="KW-1133">Transmembrane helix</keyword>
<dbReference type="AlphaFoldDB" id="A0A1N6JJM7"/>
<sequence>MNLPGKVNHPGAPRSRQSGQAYAEYLVVTAALAGLLLMEAGDTMSPIAALIAGFKSFFSAYSFALSLP</sequence>
<dbReference type="RefSeq" id="WP_074266633.1">
    <property type="nucleotide sequence ID" value="NZ_FSRM01000002.1"/>
</dbReference>
<dbReference type="Proteomes" id="UP000184693">
    <property type="component" value="Unassembled WGS sequence"/>
</dbReference>
<keyword evidence="1" id="KW-0472">Membrane</keyword>
<feature type="transmembrane region" description="Helical" evidence="1">
    <location>
        <begin position="47"/>
        <end position="67"/>
    </location>
</feature>
<feature type="transmembrane region" description="Helical" evidence="1">
    <location>
        <begin position="21"/>
        <end position="41"/>
    </location>
</feature>